<dbReference type="EMBL" id="LAZR01053108">
    <property type="protein sequence ID" value="KKK81473.1"/>
    <property type="molecule type" value="Genomic_DNA"/>
</dbReference>
<organism evidence="1">
    <name type="scientific">marine sediment metagenome</name>
    <dbReference type="NCBI Taxonomy" id="412755"/>
    <lineage>
        <taxon>unclassified sequences</taxon>
        <taxon>metagenomes</taxon>
        <taxon>ecological metagenomes</taxon>
    </lineage>
</organism>
<accession>A0A0F8YJA8</accession>
<gene>
    <name evidence="1" type="ORF">LCGC14_2813070</name>
</gene>
<evidence type="ECO:0000313" key="1">
    <source>
        <dbReference type="EMBL" id="KKK81473.1"/>
    </source>
</evidence>
<comment type="caution">
    <text evidence="1">The sequence shown here is derived from an EMBL/GenBank/DDBJ whole genome shotgun (WGS) entry which is preliminary data.</text>
</comment>
<protein>
    <submittedName>
        <fullName evidence="1">Uncharacterized protein</fullName>
    </submittedName>
</protein>
<sequence>QGPEHTSGGVFNFAKKTREKMNKLHLRSGSRNSGRRLSVSPKFPTRVPRVKCLVVEHSTTSRELRVKSGGVL</sequence>
<reference evidence="1" key="1">
    <citation type="journal article" date="2015" name="Nature">
        <title>Complex archaea that bridge the gap between prokaryotes and eukaryotes.</title>
        <authorList>
            <person name="Spang A."/>
            <person name="Saw J.H."/>
            <person name="Jorgensen S.L."/>
            <person name="Zaremba-Niedzwiedzka K."/>
            <person name="Martijn J."/>
            <person name="Lind A.E."/>
            <person name="van Eijk R."/>
            <person name="Schleper C."/>
            <person name="Guy L."/>
            <person name="Ettema T.J."/>
        </authorList>
    </citation>
    <scope>NUCLEOTIDE SEQUENCE</scope>
</reference>
<dbReference type="AlphaFoldDB" id="A0A0F8YJA8"/>
<proteinExistence type="predicted"/>
<feature type="non-terminal residue" evidence="1">
    <location>
        <position position="1"/>
    </location>
</feature>
<name>A0A0F8YJA8_9ZZZZ</name>